<comment type="caution">
    <text evidence="1">The sequence shown here is derived from an EMBL/GenBank/DDBJ whole genome shotgun (WGS) entry which is preliminary data.</text>
</comment>
<evidence type="ECO:0000313" key="1">
    <source>
        <dbReference type="EMBL" id="GJT84208.1"/>
    </source>
</evidence>
<dbReference type="EMBL" id="BQNB010019336">
    <property type="protein sequence ID" value="GJT84208.1"/>
    <property type="molecule type" value="Genomic_DNA"/>
</dbReference>
<evidence type="ECO:0000313" key="2">
    <source>
        <dbReference type="Proteomes" id="UP001151760"/>
    </source>
</evidence>
<organism evidence="1 2">
    <name type="scientific">Tanacetum coccineum</name>
    <dbReference type="NCBI Taxonomy" id="301880"/>
    <lineage>
        <taxon>Eukaryota</taxon>
        <taxon>Viridiplantae</taxon>
        <taxon>Streptophyta</taxon>
        <taxon>Embryophyta</taxon>
        <taxon>Tracheophyta</taxon>
        <taxon>Spermatophyta</taxon>
        <taxon>Magnoliopsida</taxon>
        <taxon>eudicotyledons</taxon>
        <taxon>Gunneridae</taxon>
        <taxon>Pentapetalae</taxon>
        <taxon>asterids</taxon>
        <taxon>campanulids</taxon>
        <taxon>Asterales</taxon>
        <taxon>Asteraceae</taxon>
        <taxon>Asteroideae</taxon>
        <taxon>Anthemideae</taxon>
        <taxon>Anthemidinae</taxon>
        <taxon>Tanacetum</taxon>
    </lineage>
</organism>
<dbReference type="Proteomes" id="UP001151760">
    <property type="component" value="Unassembled WGS sequence"/>
</dbReference>
<reference evidence="1" key="2">
    <citation type="submission" date="2022-01" db="EMBL/GenBank/DDBJ databases">
        <authorList>
            <person name="Yamashiro T."/>
            <person name="Shiraishi A."/>
            <person name="Satake H."/>
            <person name="Nakayama K."/>
        </authorList>
    </citation>
    <scope>NUCLEOTIDE SEQUENCE</scope>
</reference>
<sequence length="324" mass="36943">MSTLAEIMIVAGADNRPLMLDKPQYKSWKSRMELYIQGKDHVRIILNSVENGLLIWHTVEQENDTVRPKIYEELSDKEKLQADCDLKASNIVLQGLSLDVYALVNHYKNAKDIRDKVKLLMQGTSLSKQERKCKLYDEFDKFSHVKAEFPQLDLSLSVLTFLPGDDPIACMNKAMAFLSAMFSPRYPSTNNQLRSSSNPRNQATVQDGRVTVQQVQGRQGEGHMARQYTQPKRRRDATWFKEKVLLVQAQAEGKELDEEQLAFLENPGVTDAKAVLMTNLSSCDLDVLSEVPYFDTSQNDMMNQSVQELQYSELSPIVDNPDMR</sequence>
<keyword evidence="2" id="KW-1185">Reference proteome</keyword>
<proteinExistence type="predicted"/>
<accession>A0ABQ5H931</accession>
<reference evidence="1" key="1">
    <citation type="journal article" date="2022" name="Int. J. Mol. Sci.">
        <title>Draft Genome of Tanacetum Coccineum: Genomic Comparison of Closely Related Tanacetum-Family Plants.</title>
        <authorList>
            <person name="Yamashiro T."/>
            <person name="Shiraishi A."/>
            <person name="Nakayama K."/>
            <person name="Satake H."/>
        </authorList>
    </citation>
    <scope>NUCLEOTIDE SEQUENCE</scope>
</reference>
<gene>
    <name evidence="1" type="ORF">Tco_1058550</name>
</gene>
<protein>
    <submittedName>
        <fullName evidence="1">Uncharacterized protein</fullName>
    </submittedName>
</protein>
<name>A0ABQ5H931_9ASTR</name>